<dbReference type="AlphaFoldDB" id="A0A212CH01"/>
<evidence type="ECO:0000313" key="3">
    <source>
        <dbReference type="Proteomes" id="UP000242450"/>
    </source>
</evidence>
<protein>
    <submittedName>
        <fullName evidence="2">ZNF691</fullName>
    </submittedName>
</protein>
<keyword evidence="3" id="KW-1185">Reference proteome</keyword>
<organism evidence="2 3">
    <name type="scientific">Cervus elaphus hippelaphus</name>
    <name type="common">European red deer</name>
    <dbReference type="NCBI Taxonomy" id="46360"/>
    <lineage>
        <taxon>Eukaryota</taxon>
        <taxon>Metazoa</taxon>
        <taxon>Chordata</taxon>
        <taxon>Craniata</taxon>
        <taxon>Vertebrata</taxon>
        <taxon>Euteleostomi</taxon>
        <taxon>Mammalia</taxon>
        <taxon>Eutheria</taxon>
        <taxon>Laurasiatheria</taxon>
        <taxon>Artiodactyla</taxon>
        <taxon>Ruminantia</taxon>
        <taxon>Pecora</taxon>
        <taxon>Cervidae</taxon>
        <taxon>Cervinae</taxon>
        <taxon>Cervus</taxon>
    </lineage>
</organism>
<accession>A0A212CH01</accession>
<dbReference type="Proteomes" id="UP000242450">
    <property type="component" value="Chromosome 20"/>
</dbReference>
<evidence type="ECO:0000313" key="2">
    <source>
        <dbReference type="EMBL" id="OWK05220.1"/>
    </source>
</evidence>
<feature type="region of interest" description="Disordered" evidence="1">
    <location>
        <begin position="46"/>
        <end position="121"/>
    </location>
</feature>
<comment type="caution">
    <text evidence="2">The sequence shown here is derived from an EMBL/GenBank/DDBJ whole genome shotgun (WGS) entry which is preliminary data.</text>
</comment>
<dbReference type="EMBL" id="MKHE01000020">
    <property type="protein sequence ID" value="OWK05220.1"/>
    <property type="molecule type" value="Genomic_DNA"/>
</dbReference>
<gene>
    <name evidence="2" type="ORF">Celaphus_00002661</name>
</gene>
<sequence>LQLPAGHTRDSCVVAASIASKKERESSGTNPEEVGRILSGFRFRLLPPAQRGGAVPDRETLELEMGSEKEQSPEQHLPEEGERGNKPWRVDDSEIPDGDKEPGQASPSEGPQGPRPEEPTQ</sequence>
<dbReference type="OrthoDB" id="40579at2759"/>
<name>A0A212CH01_CEREH</name>
<feature type="compositionally biased region" description="Basic and acidic residues" evidence="1">
    <location>
        <begin position="56"/>
        <end position="102"/>
    </location>
</feature>
<feature type="non-terminal residue" evidence="2">
    <location>
        <position position="121"/>
    </location>
</feature>
<evidence type="ECO:0000256" key="1">
    <source>
        <dbReference type="SAM" id="MobiDB-lite"/>
    </source>
</evidence>
<feature type="non-terminal residue" evidence="2">
    <location>
        <position position="1"/>
    </location>
</feature>
<proteinExistence type="predicted"/>
<reference evidence="2 3" key="1">
    <citation type="journal article" date="2018" name="Mol. Genet. Genomics">
        <title>The red deer Cervus elaphus genome CerEla1.0: sequencing, annotating, genes, and chromosomes.</title>
        <authorList>
            <person name="Bana N.A."/>
            <person name="Nyiri A."/>
            <person name="Nagy J."/>
            <person name="Frank K."/>
            <person name="Nagy T."/>
            <person name="Steger V."/>
            <person name="Schiller M."/>
            <person name="Lakatos P."/>
            <person name="Sugar L."/>
            <person name="Horn P."/>
            <person name="Barta E."/>
            <person name="Orosz L."/>
        </authorList>
    </citation>
    <scope>NUCLEOTIDE SEQUENCE [LARGE SCALE GENOMIC DNA]</scope>
    <source>
        <strain evidence="2">Hungarian</strain>
    </source>
</reference>